<feature type="compositionally biased region" description="Basic and acidic residues" evidence="3">
    <location>
        <begin position="236"/>
        <end position="246"/>
    </location>
</feature>
<evidence type="ECO:0000256" key="1">
    <source>
        <dbReference type="ARBA" id="ARBA00022441"/>
    </source>
</evidence>
<dbReference type="PANTHER" id="PTHR45632:SF3">
    <property type="entry name" value="KELCH-LIKE PROTEIN 32"/>
    <property type="match status" value="1"/>
</dbReference>
<dbReference type="Pfam" id="PF01344">
    <property type="entry name" value="Kelch_1"/>
    <property type="match status" value="1"/>
</dbReference>
<dbReference type="SUPFAM" id="SSF117281">
    <property type="entry name" value="Kelch motif"/>
    <property type="match status" value="1"/>
</dbReference>
<dbReference type="KEGG" id="bfo:118417402"/>
<dbReference type="InterPro" id="IPR006652">
    <property type="entry name" value="Kelch_1"/>
</dbReference>
<gene>
    <name evidence="5" type="primary">LOC118417402</name>
</gene>
<evidence type="ECO:0000256" key="3">
    <source>
        <dbReference type="SAM" id="MobiDB-lite"/>
    </source>
</evidence>
<dbReference type="RefSeq" id="XP_035678852.1">
    <property type="nucleotide sequence ID" value="XM_035822959.1"/>
</dbReference>
<evidence type="ECO:0000256" key="2">
    <source>
        <dbReference type="ARBA" id="ARBA00022737"/>
    </source>
</evidence>
<keyword evidence="4" id="KW-1185">Reference proteome</keyword>
<protein>
    <submittedName>
        <fullName evidence="5">Kelch repeat and BTB domain-containing protein 2-like</fullName>
    </submittedName>
</protein>
<dbReference type="InterPro" id="IPR015915">
    <property type="entry name" value="Kelch-typ_b-propeller"/>
</dbReference>
<name>A0A9J7LA41_BRAFL</name>
<proteinExistence type="predicted"/>
<feature type="compositionally biased region" description="Acidic residues" evidence="3">
    <location>
        <begin position="254"/>
        <end position="268"/>
    </location>
</feature>
<accession>A0A9J7LA41</accession>
<evidence type="ECO:0000313" key="5">
    <source>
        <dbReference type="RefSeq" id="XP_035678852.1"/>
    </source>
</evidence>
<dbReference type="AlphaFoldDB" id="A0A9J7LA41"/>
<keyword evidence="1" id="KW-0880">Kelch repeat</keyword>
<dbReference type="Proteomes" id="UP000001554">
    <property type="component" value="Chromosome 6"/>
</dbReference>
<evidence type="ECO:0000313" key="4">
    <source>
        <dbReference type="Proteomes" id="UP000001554"/>
    </source>
</evidence>
<dbReference type="SMART" id="SM00612">
    <property type="entry name" value="Kelch"/>
    <property type="match status" value="1"/>
</dbReference>
<organism evidence="4 5">
    <name type="scientific">Branchiostoma floridae</name>
    <name type="common">Florida lancelet</name>
    <name type="synonym">Amphioxus</name>
    <dbReference type="NCBI Taxonomy" id="7739"/>
    <lineage>
        <taxon>Eukaryota</taxon>
        <taxon>Metazoa</taxon>
        <taxon>Chordata</taxon>
        <taxon>Cephalochordata</taxon>
        <taxon>Leptocardii</taxon>
        <taxon>Amphioxiformes</taxon>
        <taxon>Branchiostomatidae</taxon>
        <taxon>Branchiostoma</taxon>
    </lineage>
</organism>
<dbReference type="Gene3D" id="2.120.10.80">
    <property type="entry name" value="Kelch-type beta propeller"/>
    <property type="match status" value="1"/>
</dbReference>
<reference evidence="5" key="2">
    <citation type="submission" date="2025-08" db="UniProtKB">
        <authorList>
            <consortium name="RefSeq"/>
        </authorList>
    </citation>
    <scope>IDENTIFICATION</scope>
    <source>
        <strain evidence="5">S238N-H82</strain>
        <tissue evidence="5">Testes</tissue>
    </source>
</reference>
<reference evidence="4" key="1">
    <citation type="journal article" date="2020" name="Nat. Ecol. Evol.">
        <title>Deeply conserved synteny resolves early events in vertebrate evolution.</title>
        <authorList>
            <person name="Simakov O."/>
            <person name="Marletaz F."/>
            <person name="Yue J.X."/>
            <person name="O'Connell B."/>
            <person name="Jenkins J."/>
            <person name="Brandt A."/>
            <person name="Calef R."/>
            <person name="Tung C.H."/>
            <person name="Huang T.K."/>
            <person name="Schmutz J."/>
            <person name="Satoh N."/>
            <person name="Yu J.K."/>
            <person name="Putnam N.H."/>
            <person name="Green R.E."/>
            <person name="Rokhsar D.S."/>
        </authorList>
    </citation>
    <scope>NUCLEOTIDE SEQUENCE [LARGE SCALE GENOMIC DNA]</scope>
    <source>
        <strain evidence="4">S238N-H82</strain>
    </source>
</reference>
<feature type="region of interest" description="Disordered" evidence="3">
    <location>
        <begin position="236"/>
        <end position="275"/>
    </location>
</feature>
<dbReference type="GeneID" id="118417402"/>
<sequence>MISRRLRCGLVHLKGYIYAIGGDDAKETAEKYDPSRDEWTTIPPLPHPMCRDFCSVALGDSIYVIGEFEEGCYSFSTTNNVWNKITNRNMPASYPQAVMYQGSIYCTGNMGPMIGVVPEIYNPAKDEWKQSGKYGFASHATIMARYGETLYLLKVHRNTNLYAMRTSIDINQYQPETDSWQSDIDSRQRQSVQDKSSLVPPMARWLGSMGLRHTLQVHCLTARMVPQCLRHYGTEIYKDPPSHGEEGSGISDDSNGEDDLSEQEDDGSGSDNGNI</sequence>
<keyword evidence="2" id="KW-0677">Repeat</keyword>
<dbReference type="PANTHER" id="PTHR45632">
    <property type="entry name" value="LD33804P"/>
    <property type="match status" value="1"/>
</dbReference>